<dbReference type="EMBL" id="PEBX01000079">
    <property type="protein sequence ID" value="PTQ55736.1"/>
    <property type="molecule type" value="Genomic_DNA"/>
</dbReference>
<proteinExistence type="predicted"/>
<comment type="caution">
    <text evidence="1">The sequence shown here is derived from an EMBL/GenBank/DDBJ whole genome shotgun (WGS) entry which is preliminary data.</text>
</comment>
<accession>A0A2R6XZ74</accession>
<organism evidence="1 2">
    <name type="scientific">Candidatus Carbonibacillus altaicus</name>
    <dbReference type="NCBI Taxonomy" id="2163959"/>
    <lineage>
        <taxon>Bacteria</taxon>
        <taxon>Bacillati</taxon>
        <taxon>Bacillota</taxon>
        <taxon>Bacilli</taxon>
        <taxon>Bacillales</taxon>
        <taxon>Candidatus Carbonibacillus</taxon>
    </lineage>
</organism>
<evidence type="ECO:0000313" key="1">
    <source>
        <dbReference type="EMBL" id="PTQ55736.1"/>
    </source>
</evidence>
<reference evidence="2" key="1">
    <citation type="journal article" date="2018" name="Sci. Rep.">
        <title>Lignite coal burning seam in the remote Altai Mountains harbors a hydrogen-driven thermophilic microbial community.</title>
        <authorList>
            <person name="Kadnikov V.V."/>
            <person name="Mardanov A.V."/>
            <person name="Ivasenko D.A."/>
            <person name="Antsiferov D.V."/>
            <person name="Beletsky A.V."/>
            <person name="Karnachuk O.V."/>
            <person name="Ravin N.V."/>
        </authorList>
    </citation>
    <scope>NUCLEOTIDE SEQUENCE [LARGE SCALE GENOMIC DNA]</scope>
</reference>
<sequence length="37" mass="4355">MYGRFLSYFVILKNMVHYDCSFEQALGSGERLIRPVN</sequence>
<name>A0A2R6XZ74_9BACL</name>
<dbReference type="AlphaFoldDB" id="A0A2R6XZ74"/>
<evidence type="ECO:0000313" key="2">
    <source>
        <dbReference type="Proteomes" id="UP000244338"/>
    </source>
</evidence>
<protein>
    <submittedName>
        <fullName evidence="1">Uncharacterized protein</fullName>
    </submittedName>
</protein>
<dbReference type="Proteomes" id="UP000244338">
    <property type="component" value="Unassembled WGS sequence"/>
</dbReference>
<gene>
    <name evidence="1" type="ORF">BSOLF_1531</name>
</gene>